<feature type="region of interest" description="Disordered" evidence="10">
    <location>
        <begin position="120"/>
        <end position="161"/>
    </location>
</feature>
<evidence type="ECO:0000313" key="13">
    <source>
        <dbReference type="EMBL" id="KAL2856880.1"/>
    </source>
</evidence>
<name>A0ABR4KX72_9EURO</name>
<evidence type="ECO:0000259" key="11">
    <source>
        <dbReference type="PROSITE" id="PS50089"/>
    </source>
</evidence>
<dbReference type="Gene3D" id="1.20.120.1750">
    <property type="match status" value="1"/>
</dbReference>
<evidence type="ECO:0000256" key="7">
    <source>
        <dbReference type="ARBA" id="ARBA00022786"/>
    </source>
</evidence>
<keyword evidence="6 9" id="KW-0863">Zinc-finger</keyword>
<proteinExistence type="predicted"/>
<accession>A0ABR4KX72</accession>
<dbReference type="PROSITE" id="PS51873">
    <property type="entry name" value="TRIAD"/>
    <property type="match status" value="1"/>
</dbReference>
<dbReference type="GeneID" id="98152589"/>
<keyword evidence="7" id="KW-0833">Ubl conjugation pathway</keyword>
<dbReference type="RefSeq" id="XP_070902744.1">
    <property type="nucleotide sequence ID" value="XM_071037425.1"/>
</dbReference>
<protein>
    <recommendedName>
        <fullName evidence="2">RBR-type E3 ubiquitin transferase</fullName>
        <ecNumber evidence="2">2.3.2.31</ecNumber>
    </recommendedName>
</protein>
<dbReference type="Pfam" id="PF01485">
    <property type="entry name" value="IBR"/>
    <property type="match status" value="1"/>
</dbReference>
<dbReference type="PANTHER" id="PTHR11685">
    <property type="entry name" value="RBR FAMILY RING FINGER AND IBR DOMAIN-CONTAINING"/>
    <property type="match status" value="1"/>
</dbReference>
<evidence type="ECO:0000256" key="8">
    <source>
        <dbReference type="ARBA" id="ARBA00022833"/>
    </source>
</evidence>
<evidence type="ECO:0000256" key="10">
    <source>
        <dbReference type="SAM" id="MobiDB-lite"/>
    </source>
</evidence>
<evidence type="ECO:0000256" key="4">
    <source>
        <dbReference type="ARBA" id="ARBA00022723"/>
    </source>
</evidence>
<dbReference type="EC" id="2.3.2.31" evidence="2"/>
<evidence type="ECO:0000256" key="6">
    <source>
        <dbReference type="ARBA" id="ARBA00022771"/>
    </source>
</evidence>
<dbReference type="PROSITE" id="PS50089">
    <property type="entry name" value="ZF_RING_2"/>
    <property type="match status" value="1"/>
</dbReference>
<evidence type="ECO:0000256" key="3">
    <source>
        <dbReference type="ARBA" id="ARBA00022679"/>
    </source>
</evidence>
<dbReference type="InterPro" id="IPR002867">
    <property type="entry name" value="IBR_dom"/>
</dbReference>
<dbReference type="EMBL" id="JBFXLR010000007">
    <property type="protein sequence ID" value="KAL2856880.1"/>
    <property type="molecule type" value="Genomic_DNA"/>
</dbReference>
<keyword evidence="5" id="KW-0677">Repeat</keyword>
<evidence type="ECO:0000256" key="1">
    <source>
        <dbReference type="ARBA" id="ARBA00001798"/>
    </source>
</evidence>
<evidence type="ECO:0000256" key="9">
    <source>
        <dbReference type="PROSITE-ProRule" id="PRU00175"/>
    </source>
</evidence>
<organism evidence="13 14">
    <name type="scientific">Aspergillus pseudodeflectus</name>
    <dbReference type="NCBI Taxonomy" id="176178"/>
    <lineage>
        <taxon>Eukaryota</taxon>
        <taxon>Fungi</taxon>
        <taxon>Dikarya</taxon>
        <taxon>Ascomycota</taxon>
        <taxon>Pezizomycotina</taxon>
        <taxon>Eurotiomycetes</taxon>
        <taxon>Eurotiomycetidae</taxon>
        <taxon>Eurotiales</taxon>
        <taxon>Aspergillaceae</taxon>
        <taxon>Aspergillus</taxon>
        <taxon>Aspergillus subgen. Nidulantes</taxon>
    </lineage>
</organism>
<gene>
    <name evidence="13" type="ORF">BJX68DRAFT_192907</name>
</gene>
<dbReference type="Proteomes" id="UP001610444">
    <property type="component" value="Unassembled WGS sequence"/>
</dbReference>
<evidence type="ECO:0000259" key="12">
    <source>
        <dbReference type="PROSITE" id="PS51873"/>
    </source>
</evidence>
<keyword evidence="3" id="KW-0808">Transferase</keyword>
<dbReference type="SUPFAM" id="SSF57850">
    <property type="entry name" value="RING/U-box"/>
    <property type="match status" value="3"/>
</dbReference>
<dbReference type="SMART" id="SM00647">
    <property type="entry name" value="IBR"/>
    <property type="match status" value="2"/>
</dbReference>
<comment type="caution">
    <text evidence="13">The sequence shown here is derived from an EMBL/GenBank/DDBJ whole genome shotgun (WGS) entry which is preliminary data.</text>
</comment>
<dbReference type="InterPro" id="IPR013083">
    <property type="entry name" value="Znf_RING/FYVE/PHD"/>
</dbReference>
<dbReference type="Gene3D" id="3.30.40.10">
    <property type="entry name" value="Zinc/RING finger domain, C3HC4 (zinc finger)"/>
    <property type="match status" value="1"/>
</dbReference>
<dbReference type="CDD" id="cd20336">
    <property type="entry name" value="Rcat_RBR"/>
    <property type="match status" value="1"/>
</dbReference>
<feature type="domain" description="RING-type" evidence="11">
    <location>
        <begin position="165"/>
        <end position="220"/>
    </location>
</feature>
<comment type="catalytic activity">
    <reaction evidence="1">
        <text>[E2 ubiquitin-conjugating enzyme]-S-ubiquitinyl-L-cysteine + [acceptor protein]-L-lysine = [E2 ubiquitin-conjugating enzyme]-L-cysteine + [acceptor protein]-N(6)-ubiquitinyl-L-lysine.</text>
        <dbReference type="EC" id="2.3.2.31"/>
    </reaction>
</comment>
<dbReference type="InterPro" id="IPR031127">
    <property type="entry name" value="E3_UB_ligase_RBR"/>
</dbReference>
<dbReference type="CDD" id="cd20335">
    <property type="entry name" value="BRcat_RBR"/>
    <property type="match status" value="1"/>
</dbReference>
<reference evidence="13 14" key="1">
    <citation type="submission" date="2024-07" db="EMBL/GenBank/DDBJ databases">
        <title>Section-level genome sequencing and comparative genomics of Aspergillus sections Usti and Cavernicolus.</title>
        <authorList>
            <consortium name="Lawrence Berkeley National Laboratory"/>
            <person name="Nybo J.L."/>
            <person name="Vesth T.C."/>
            <person name="Theobald S."/>
            <person name="Frisvad J.C."/>
            <person name="Larsen T.O."/>
            <person name="Kjaerboelling I."/>
            <person name="Rothschild-Mancinelli K."/>
            <person name="Lyhne E.K."/>
            <person name="Kogle M.E."/>
            <person name="Barry K."/>
            <person name="Clum A."/>
            <person name="Na H."/>
            <person name="Ledsgaard L."/>
            <person name="Lin J."/>
            <person name="Lipzen A."/>
            <person name="Kuo A."/>
            <person name="Riley R."/>
            <person name="Mondo S."/>
            <person name="LaButti K."/>
            <person name="Haridas S."/>
            <person name="Pangalinan J."/>
            <person name="Salamov A.A."/>
            <person name="Simmons B.A."/>
            <person name="Magnuson J.K."/>
            <person name="Chen J."/>
            <person name="Drula E."/>
            <person name="Henrissat B."/>
            <person name="Wiebenga A."/>
            <person name="Lubbers R.J."/>
            <person name="Gomes A.C."/>
            <person name="Macurrencykelacurrency M.R."/>
            <person name="Stajich J."/>
            <person name="Grigoriev I.V."/>
            <person name="Mortensen U.H."/>
            <person name="De vries R.P."/>
            <person name="Baker S.E."/>
            <person name="Andersen M.R."/>
        </authorList>
    </citation>
    <scope>NUCLEOTIDE SEQUENCE [LARGE SCALE GENOMIC DNA]</scope>
    <source>
        <strain evidence="13 14">CBS 756.74</strain>
    </source>
</reference>
<feature type="region of interest" description="Disordered" evidence="10">
    <location>
        <begin position="1"/>
        <end position="35"/>
    </location>
</feature>
<dbReference type="Pfam" id="PF22191">
    <property type="entry name" value="IBR_1"/>
    <property type="match status" value="1"/>
</dbReference>
<evidence type="ECO:0000256" key="2">
    <source>
        <dbReference type="ARBA" id="ARBA00012251"/>
    </source>
</evidence>
<feature type="compositionally biased region" description="Basic and acidic residues" evidence="10">
    <location>
        <begin position="10"/>
        <end position="19"/>
    </location>
</feature>
<evidence type="ECO:0000256" key="5">
    <source>
        <dbReference type="ARBA" id="ARBA00022737"/>
    </source>
</evidence>
<keyword evidence="14" id="KW-1185">Reference proteome</keyword>
<sequence length="465" mass="53015">MGNLVSKVRGRGDGFDQRRPKLHGRPSFPTASYSTSSTYSEDFDAASSVGWSTFQSDDFNSTTISLSVPEYYANRARGDGNHYTSFAHGAGQSRRGSSLVARGPEERAITRKPITSRSVSLASTADTARSEHLVQGCDTSTYGSERVDSRQPPRPSMPSSSRKECIACLEELRSSSFPGVPITPWCEHPSGQICKPCLKRSLQAQLEGMGNEGFACPICKKPMSEGDVQKWAKPDVVRRYNSIRTRKTLANDPNFIWCSNPKCGGGQIHASEAESPIMTCMYCHARTCFTHQRPWHEGLTCYEYDHPEVVIEREERERREEAAAQRKLQEQVEADEVLARELEAADNKNHRRREVDRKKTAEKRPAKQDADRRARQAKEERRRREEQERRQREDRQRDRQKRLDEERLGEAEVRGTSKVCPGTGCSYRVYRDGGCRHITCTRCKQEWCWECLKPWVRGHLDACPY</sequence>
<evidence type="ECO:0000313" key="14">
    <source>
        <dbReference type="Proteomes" id="UP001610444"/>
    </source>
</evidence>
<keyword evidence="8" id="KW-0862">Zinc</keyword>
<feature type="region of interest" description="Disordered" evidence="10">
    <location>
        <begin position="341"/>
        <end position="409"/>
    </location>
</feature>
<keyword evidence="4" id="KW-0479">Metal-binding</keyword>
<dbReference type="InterPro" id="IPR001841">
    <property type="entry name" value="Znf_RING"/>
</dbReference>
<dbReference type="InterPro" id="IPR044066">
    <property type="entry name" value="TRIAD_supradom"/>
</dbReference>
<feature type="domain" description="RING-type" evidence="12">
    <location>
        <begin position="161"/>
        <end position="465"/>
    </location>
</feature>